<dbReference type="AlphaFoldDB" id="A0AAW1KLL2"/>
<organism evidence="1 2">
    <name type="scientific">Popillia japonica</name>
    <name type="common">Japanese beetle</name>
    <dbReference type="NCBI Taxonomy" id="7064"/>
    <lineage>
        <taxon>Eukaryota</taxon>
        <taxon>Metazoa</taxon>
        <taxon>Ecdysozoa</taxon>
        <taxon>Arthropoda</taxon>
        <taxon>Hexapoda</taxon>
        <taxon>Insecta</taxon>
        <taxon>Pterygota</taxon>
        <taxon>Neoptera</taxon>
        <taxon>Endopterygota</taxon>
        <taxon>Coleoptera</taxon>
        <taxon>Polyphaga</taxon>
        <taxon>Scarabaeiformia</taxon>
        <taxon>Scarabaeidae</taxon>
        <taxon>Rutelinae</taxon>
        <taxon>Popillia</taxon>
    </lineage>
</organism>
<name>A0AAW1KLL2_POPJA</name>
<sequence>MQKKEWPRGQSDDFEKKLLQLIETPNRHIAFIQGLLPTLETFTDDEVVEFQAGALHLIKTIKSARNIPPHASVPLSANLANIRNIH</sequence>
<evidence type="ECO:0000313" key="2">
    <source>
        <dbReference type="Proteomes" id="UP001458880"/>
    </source>
</evidence>
<dbReference type="Proteomes" id="UP001458880">
    <property type="component" value="Unassembled WGS sequence"/>
</dbReference>
<dbReference type="EMBL" id="JASPKY010000219">
    <property type="protein sequence ID" value="KAK9719504.1"/>
    <property type="molecule type" value="Genomic_DNA"/>
</dbReference>
<gene>
    <name evidence="1" type="ORF">QE152_g22655</name>
</gene>
<reference evidence="1 2" key="1">
    <citation type="journal article" date="2024" name="BMC Genomics">
        <title>De novo assembly and annotation of Popillia japonica's genome with initial clues to its potential as an invasive pest.</title>
        <authorList>
            <person name="Cucini C."/>
            <person name="Boschi S."/>
            <person name="Funari R."/>
            <person name="Cardaioli E."/>
            <person name="Iannotti N."/>
            <person name="Marturano G."/>
            <person name="Paoli F."/>
            <person name="Bruttini M."/>
            <person name="Carapelli A."/>
            <person name="Frati F."/>
            <person name="Nardi F."/>
        </authorList>
    </citation>
    <scope>NUCLEOTIDE SEQUENCE [LARGE SCALE GENOMIC DNA]</scope>
    <source>
        <strain evidence="1">DMR45628</strain>
    </source>
</reference>
<proteinExistence type="predicted"/>
<comment type="caution">
    <text evidence="1">The sequence shown here is derived from an EMBL/GenBank/DDBJ whole genome shotgun (WGS) entry which is preliminary data.</text>
</comment>
<keyword evidence="2" id="KW-1185">Reference proteome</keyword>
<protein>
    <submittedName>
        <fullName evidence="1">Uncharacterized protein</fullName>
    </submittedName>
</protein>
<accession>A0AAW1KLL2</accession>
<evidence type="ECO:0000313" key="1">
    <source>
        <dbReference type="EMBL" id="KAK9719504.1"/>
    </source>
</evidence>